<accession>A0AAP2DRH7</accession>
<dbReference type="PANTHER" id="PTHR48466">
    <property type="entry name" value="OS10G0509000 PROTEIN-RELATED"/>
    <property type="match status" value="1"/>
</dbReference>
<dbReference type="InterPro" id="IPR045076">
    <property type="entry name" value="MutS"/>
</dbReference>
<dbReference type="GO" id="GO:0030983">
    <property type="term" value="F:mismatched DNA binding"/>
    <property type="evidence" value="ECO:0007669"/>
    <property type="project" value="InterPro"/>
</dbReference>
<dbReference type="Proteomes" id="UP001319200">
    <property type="component" value="Unassembled WGS sequence"/>
</dbReference>
<keyword evidence="2" id="KW-0378">Hydrolase</keyword>
<dbReference type="GO" id="GO:0004519">
    <property type="term" value="F:endonuclease activity"/>
    <property type="evidence" value="ECO:0007669"/>
    <property type="project" value="UniProtKB-KW"/>
</dbReference>
<dbReference type="GO" id="GO:0140664">
    <property type="term" value="F:ATP-dependent DNA damage sensor activity"/>
    <property type="evidence" value="ECO:0007669"/>
    <property type="project" value="InterPro"/>
</dbReference>
<name>A0AAP2DRH7_9BACT</name>
<feature type="non-terminal residue" evidence="2">
    <location>
        <position position="242"/>
    </location>
</feature>
<keyword evidence="3" id="KW-1185">Reference proteome</keyword>
<comment type="caution">
    <text evidence="2">The sequence shown here is derived from an EMBL/GenBank/DDBJ whole genome shotgun (WGS) entry which is preliminary data.</text>
</comment>
<dbReference type="SUPFAM" id="SSF48334">
    <property type="entry name" value="DNA repair protein MutS, domain III"/>
    <property type="match status" value="1"/>
</dbReference>
<reference evidence="2 3" key="1">
    <citation type="submission" date="2021-05" db="EMBL/GenBank/DDBJ databases">
        <title>A Polyphasic approach of four new species of the genus Ohtaekwangia: Ohtaekwangia histidinii sp. nov., Ohtaekwangia cretensis sp. nov., Ohtaekwangia indiensis sp. nov., Ohtaekwangia reichenbachii sp. nov. from diverse environment.</title>
        <authorList>
            <person name="Octaviana S."/>
        </authorList>
    </citation>
    <scope>NUCLEOTIDE SEQUENCE [LARGE SCALE GENOMIC DNA]</scope>
    <source>
        <strain evidence="2 3">PWU4</strain>
    </source>
</reference>
<keyword evidence="1" id="KW-0175">Coiled coil</keyword>
<dbReference type="GO" id="GO:0005524">
    <property type="term" value="F:ATP binding"/>
    <property type="evidence" value="ECO:0007669"/>
    <property type="project" value="InterPro"/>
</dbReference>
<evidence type="ECO:0000313" key="3">
    <source>
        <dbReference type="Proteomes" id="UP001319200"/>
    </source>
</evidence>
<dbReference type="InterPro" id="IPR036187">
    <property type="entry name" value="DNA_mismatch_repair_MutS_sf"/>
</dbReference>
<gene>
    <name evidence="2" type="ORF">KK083_30290</name>
</gene>
<evidence type="ECO:0000313" key="2">
    <source>
        <dbReference type="EMBL" id="MBT1701220.1"/>
    </source>
</evidence>
<proteinExistence type="predicted"/>
<keyword evidence="2" id="KW-0255">Endonuclease</keyword>
<protein>
    <submittedName>
        <fullName evidence="2">Endonuclease MutS2</fullName>
    </submittedName>
</protein>
<feature type="coiled-coil region" evidence="1">
    <location>
        <begin position="147"/>
        <end position="178"/>
    </location>
</feature>
<sequence length="242" mass="27842">MIFPETLEQKLGVDQIRQRLVSYCLSAAGAAWVDRMRFSTDPEFIRILLRQSLEFRQIMEKGEGFPSQHFFDAETWLKRIALEGSYLEAEEFLKMSQALETILAAKNFLIKSKELYPQLHQLSEPVAITGQLPQLILSKIDDKGMVKDSASDELGRIRKRLREEQNRLRKLADQLFRTAVAEKWVPEGALPTVREGRVVIPIHAEHKRKMKGFILDESATGQTVFMEPAEMLDANNEIRDLE</sequence>
<organism evidence="2 3">
    <name type="scientific">Chryseosolibacter histidini</name>
    <dbReference type="NCBI Taxonomy" id="2782349"/>
    <lineage>
        <taxon>Bacteria</taxon>
        <taxon>Pseudomonadati</taxon>
        <taxon>Bacteroidota</taxon>
        <taxon>Cytophagia</taxon>
        <taxon>Cytophagales</taxon>
        <taxon>Chryseotaleaceae</taxon>
        <taxon>Chryseosolibacter</taxon>
    </lineage>
</organism>
<dbReference type="PANTHER" id="PTHR48466:SF1">
    <property type="entry name" value="SMR DOMAIN-CONTAINING PROTEIN"/>
    <property type="match status" value="1"/>
</dbReference>
<evidence type="ECO:0000256" key="1">
    <source>
        <dbReference type="SAM" id="Coils"/>
    </source>
</evidence>
<keyword evidence="2" id="KW-0540">Nuclease</keyword>
<dbReference type="AlphaFoldDB" id="A0AAP2DRH7"/>
<dbReference type="EMBL" id="JAHESF010000061">
    <property type="protein sequence ID" value="MBT1701220.1"/>
    <property type="molecule type" value="Genomic_DNA"/>
</dbReference>
<dbReference type="GO" id="GO:0006298">
    <property type="term" value="P:mismatch repair"/>
    <property type="evidence" value="ECO:0007669"/>
    <property type="project" value="InterPro"/>
</dbReference>